<dbReference type="Gene3D" id="1.10.630.10">
    <property type="entry name" value="Cytochrome P450"/>
    <property type="match status" value="1"/>
</dbReference>
<organism evidence="10 11">
    <name type="scientific">Pseudallescheria apiosperma</name>
    <name type="common">Scedosporium apiospermum</name>
    <dbReference type="NCBI Taxonomy" id="563466"/>
    <lineage>
        <taxon>Eukaryota</taxon>
        <taxon>Fungi</taxon>
        <taxon>Dikarya</taxon>
        <taxon>Ascomycota</taxon>
        <taxon>Pezizomycotina</taxon>
        <taxon>Sordariomycetes</taxon>
        <taxon>Hypocreomycetidae</taxon>
        <taxon>Microascales</taxon>
        <taxon>Microascaceae</taxon>
        <taxon>Scedosporium</taxon>
    </lineage>
</organism>
<dbReference type="PRINTS" id="PR00465">
    <property type="entry name" value="EP450IV"/>
</dbReference>
<comment type="cofactor">
    <cofactor evidence="1 7">
        <name>heme</name>
        <dbReference type="ChEBI" id="CHEBI:30413"/>
    </cofactor>
</comment>
<dbReference type="SUPFAM" id="SSF48264">
    <property type="entry name" value="Cytochrome P450"/>
    <property type="match status" value="1"/>
</dbReference>
<evidence type="ECO:0000256" key="2">
    <source>
        <dbReference type="ARBA" id="ARBA00010617"/>
    </source>
</evidence>
<keyword evidence="3 7" id="KW-0479">Metal-binding</keyword>
<protein>
    <recommendedName>
        <fullName evidence="12">Cytochrome P450</fullName>
    </recommendedName>
</protein>
<dbReference type="GeneID" id="27721446"/>
<keyword evidence="6 8" id="KW-0503">Monooxygenase</keyword>
<accession>A0A084GCC6</accession>
<dbReference type="PANTHER" id="PTHR46206:SF7">
    <property type="entry name" value="P450, PUTATIVE (EUROFUNG)-RELATED"/>
    <property type="match status" value="1"/>
</dbReference>
<evidence type="ECO:0000256" key="7">
    <source>
        <dbReference type="PIRSR" id="PIRSR602403-1"/>
    </source>
</evidence>
<proteinExistence type="inferred from homology"/>
<name>A0A084GCC6_PSEDA</name>
<dbReference type="Pfam" id="PF00067">
    <property type="entry name" value="p450"/>
    <property type="match status" value="1"/>
</dbReference>
<sequence>MAVLSVIFGNKWPAFLSAAVACLSVFLWPSLISSLRIWRLPVVGTEWGGAEKRRLAYLSGAKKVYIAGYRKFKDQVFRITTSRNTTVVVVPGKYLSELKVPDTVVSMEIAVDEAMQTKYTKIETYVPIIPFTVKANLTPALTRLNPTIFEEVQEAFELEMPQCRDWTTVNIHQKLLRIVAMVSGRVFIGPELCRSEAYLDASINYTLDVMGAQRAVERMRPWLRPFLASRLPEVKNLDKRIEEAVKFISPVVEARKAIALDPTAEKPDDMLQWLVNAQSKFPDKNSQNLVRVQLGLSFAAIHTTTLTATNAFYSLAALPEFVEELREEIDSALADSGGVPTTVALQHMKKLDSFLKEVLRTYPATMASFQRKVLKPLKLSNGQVIPAGVTIEVPAVAINFDPEVFPDADKFDPLRFYKLREAAKEHSVAESALNQFVSVSPNSLGFGYGRHACPGRFFAANEIKLLLIHAMLTYDMGLVGDSKERYPNLEFAHMCIPDPKRELLFKARDTSK</sequence>
<dbReference type="GO" id="GO:0020037">
    <property type="term" value="F:heme binding"/>
    <property type="evidence" value="ECO:0007669"/>
    <property type="project" value="InterPro"/>
</dbReference>
<dbReference type="InterPro" id="IPR017972">
    <property type="entry name" value="Cyt_P450_CS"/>
</dbReference>
<dbReference type="AlphaFoldDB" id="A0A084GCC6"/>
<dbReference type="GO" id="GO:0005506">
    <property type="term" value="F:iron ion binding"/>
    <property type="evidence" value="ECO:0007669"/>
    <property type="project" value="InterPro"/>
</dbReference>
<dbReference type="Proteomes" id="UP000028545">
    <property type="component" value="Unassembled WGS sequence"/>
</dbReference>
<dbReference type="OMA" id="CRSEQYL"/>
<dbReference type="GO" id="GO:0016705">
    <property type="term" value="F:oxidoreductase activity, acting on paired donors, with incorporation or reduction of molecular oxygen"/>
    <property type="evidence" value="ECO:0007669"/>
    <property type="project" value="InterPro"/>
</dbReference>
<dbReference type="CDD" id="cd11041">
    <property type="entry name" value="CYP503A1-like"/>
    <property type="match status" value="1"/>
</dbReference>
<evidence type="ECO:0000256" key="3">
    <source>
        <dbReference type="ARBA" id="ARBA00022723"/>
    </source>
</evidence>
<evidence type="ECO:0000256" key="4">
    <source>
        <dbReference type="ARBA" id="ARBA00023002"/>
    </source>
</evidence>
<dbReference type="PANTHER" id="PTHR46206">
    <property type="entry name" value="CYTOCHROME P450"/>
    <property type="match status" value="1"/>
</dbReference>
<comment type="caution">
    <text evidence="10">The sequence shown here is derived from an EMBL/GenBank/DDBJ whole genome shotgun (WGS) entry which is preliminary data.</text>
</comment>
<keyword evidence="4 8" id="KW-0560">Oxidoreductase</keyword>
<dbReference type="InterPro" id="IPR036396">
    <property type="entry name" value="Cyt_P450_sf"/>
</dbReference>
<comment type="similarity">
    <text evidence="2 8">Belongs to the cytochrome P450 family.</text>
</comment>
<dbReference type="VEuPathDB" id="FungiDB:SAPIO_CDS2374"/>
<dbReference type="PROSITE" id="PS00086">
    <property type="entry name" value="CYTOCHROME_P450"/>
    <property type="match status" value="1"/>
</dbReference>
<evidence type="ECO:0000256" key="1">
    <source>
        <dbReference type="ARBA" id="ARBA00001971"/>
    </source>
</evidence>
<evidence type="ECO:0008006" key="12">
    <source>
        <dbReference type="Google" id="ProtNLM"/>
    </source>
</evidence>
<dbReference type="InterPro" id="IPR002403">
    <property type="entry name" value="Cyt_P450_E_grp-IV"/>
</dbReference>
<keyword evidence="9" id="KW-1133">Transmembrane helix</keyword>
<reference evidence="10 11" key="1">
    <citation type="journal article" date="2014" name="Genome Announc.">
        <title>Draft genome sequence of the pathogenic fungus Scedosporium apiospermum.</title>
        <authorList>
            <person name="Vandeputte P."/>
            <person name="Ghamrawi S."/>
            <person name="Rechenmann M."/>
            <person name="Iltis A."/>
            <person name="Giraud S."/>
            <person name="Fleury M."/>
            <person name="Thornton C."/>
            <person name="Delhaes L."/>
            <person name="Meyer W."/>
            <person name="Papon N."/>
            <person name="Bouchara J.P."/>
        </authorList>
    </citation>
    <scope>NUCLEOTIDE SEQUENCE [LARGE SCALE GENOMIC DNA]</scope>
    <source>
        <strain evidence="10 11">IHEM 14462</strain>
    </source>
</reference>
<evidence type="ECO:0000256" key="6">
    <source>
        <dbReference type="ARBA" id="ARBA00023033"/>
    </source>
</evidence>
<evidence type="ECO:0000313" key="10">
    <source>
        <dbReference type="EMBL" id="KEZ44988.1"/>
    </source>
</evidence>
<keyword evidence="9" id="KW-0812">Transmembrane</keyword>
<keyword evidence="7 8" id="KW-0349">Heme</keyword>
<feature type="transmembrane region" description="Helical" evidence="9">
    <location>
        <begin position="12"/>
        <end position="31"/>
    </location>
</feature>
<keyword evidence="5 7" id="KW-0408">Iron</keyword>
<keyword evidence="11" id="KW-1185">Reference proteome</keyword>
<dbReference type="GO" id="GO:0004497">
    <property type="term" value="F:monooxygenase activity"/>
    <property type="evidence" value="ECO:0007669"/>
    <property type="project" value="UniProtKB-KW"/>
</dbReference>
<evidence type="ECO:0000256" key="5">
    <source>
        <dbReference type="ARBA" id="ARBA00023004"/>
    </source>
</evidence>
<dbReference type="OrthoDB" id="1844152at2759"/>
<dbReference type="EMBL" id="JOWA01000086">
    <property type="protein sequence ID" value="KEZ44988.1"/>
    <property type="molecule type" value="Genomic_DNA"/>
</dbReference>
<evidence type="ECO:0000256" key="9">
    <source>
        <dbReference type="SAM" id="Phobius"/>
    </source>
</evidence>
<dbReference type="RefSeq" id="XP_016644787.1">
    <property type="nucleotide sequence ID" value="XM_016785411.1"/>
</dbReference>
<gene>
    <name evidence="10" type="ORF">SAPIO_CDS2374</name>
</gene>
<evidence type="ECO:0000313" key="11">
    <source>
        <dbReference type="Proteomes" id="UP000028545"/>
    </source>
</evidence>
<dbReference type="KEGG" id="sapo:SAPIO_CDS2374"/>
<evidence type="ECO:0000256" key="8">
    <source>
        <dbReference type="RuleBase" id="RU000461"/>
    </source>
</evidence>
<dbReference type="InterPro" id="IPR001128">
    <property type="entry name" value="Cyt_P450"/>
</dbReference>
<feature type="binding site" description="axial binding residue" evidence="7">
    <location>
        <position position="453"/>
    </location>
    <ligand>
        <name>heme</name>
        <dbReference type="ChEBI" id="CHEBI:30413"/>
    </ligand>
    <ligandPart>
        <name>Fe</name>
        <dbReference type="ChEBI" id="CHEBI:18248"/>
    </ligandPart>
</feature>
<dbReference type="HOGENOM" id="CLU_022195_0_0_1"/>
<keyword evidence="9" id="KW-0472">Membrane</keyword>